<reference evidence="2" key="1">
    <citation type="submission" date="2023-08" db="EMBL/GenBank/DDBJ databases">
        <title>Black Yeasts Isolated from many extreme environments.</title>
        <authorList>
            <person name="Coleine C."/>
            <person name="Stajich J.E."/>
            <person name="Selbmann L."/>
        </authorList>
    </citation>
    <scope>NUCLEOTIDE SEQUENCE</scope>
    <source>
        <strain evidence="2">CCFEE 5810</strain>
    </source>
</reference>
<sequence>MHCSWLRGSYEEVEPTYIFHKLEMIHAVNKAISEPAPLAKIGIVESINALSMTEAGIGDTASSEVHLDGLLAVYKHADPKDRQRYQVYRQMSEPLMLMIGTFMAAARKVGSKDEIAVNFHQRSDVADIGRESGTEDLPSLTPAQNQYSTPSLVPNSSAAWATAAYLYLNLLFFDGEWIPGGYGNPRLLSWLLDCTRVRLDHRLEAAARSYTGELWLWRVVVGAYALTVVGSRSAVDVADECALDGSEGQREMLKLVEWYAEQLTSHHRATWVPRWESAQAVLEKIQWLQTPGSQGELILGKAWQGSVAHGNSR</sequence>
<dbReference type="AlphaFoldDB" id="A0AAN8A4S1"/>
<dbReference type="EMBL" id="JAVRQU010000002">
    <property type="protein sequence ID" value="KAK5706025.1"/>
    <property type="molecule type" value="Genomic_DNA"/>
</dbReference>
<evidence type="ECO:0008006" key="4">
    <source>
        <dbReference type="Google" id="ProtNLM"/>
    </source>
</evidence>
<accession>A0AAN8A4S1</accession>
<name>A0AAN8A4S1_9PEZI</name>
<organism evidence="2 3">
    <name type="scientific">Elasticomyces elasticus</name>
    <dbReference type="NCBI Taxonomy" id="574655"/>
    <lineage>
        <taxon>Eukaryota</taxon>
        <taxon>Fungi</taxon>
        <taxon>Dikarya</taxon>
        <taxon>Ascomycota</taxon>
        <taxon>Pezizomycotina</taxon>
        <taxon>Dothideomycetes</taxon>
        <taxon>Dothideomycetidae</taxon>
        <taxon>Mycosphaerellales</taxon>
        <taxon>Teratosphaeriaceae</taxon>
        <taxon>Elasticomyces</taxon>
    </lineage>
</organism>
<dbReference type="Proteomes" id="UP001310594">
    <property type="component" value="Unassembled WGS sequence"/>
</dbReference>
<proteinExistence type="predicted"/>
<feature type="region of interest" description="Disordered" evidence="1">
    <location>
        <begin position="128"/>
        <end position="148"/>
    </location>
</feature>
<evidence type="ECO:0000256" key="1">
    <source>
        <dbReference type="SAM" id="MobiDB-lite"/>
    </source>
</evidence>
<protein>
    <recommendedName>
        <fullName evidence="4">Transcription factor domain-containing protein</fullName>
    </recommendedName>
</protein>
<evidence type="ECO:0000313" key="3">
    <source>
        <dbReference type="Proteomes" id="UP001310594"/>
    </source>
</evidence>
<comment type="caution">
    <text evidence="2">The sequence shown here is derived from an EMBL/GenBank/DDBJ whole genome shotgun (WGS) entry which is preliminary data.</text>
</comment>
<evidence type="ECO:0000313" key="2">
    <source>
        <dbReference type="EMBL" id="KAK5706025.1"/>
    </source>
</evidence>
<gene>
    <name evidence="2" type="ORF">LTR97_001011</name>
</gene>